<evidence type="ECO:0000256" key="4">
    <source>
        <dbReference type="SAM" id="MobiDB-lite"/>
    </source>
</evidence>
<evidence type="ECO:0000256" key="1">
    <source>
        <dbReference type="ARBA" id="ARBA00024332"/>
    </source>
</evidence>
<protein>
    <recommendedName>
        <fullName evidence="2">Dynein axonemal intermediate chain 7</fullName>
    </recommendedName>
</protein>
<dbReference type="GO" id="GO:0008017">
    <property type="term" value="F:microtubule binding"/>
    <property type="evidence" value="ECO:0007669"/>
    <property type="project" value="TreeGrafter"/>
</dbReference>
<feature type="domain" description="IC97/Casc1 N-terminal" evidence="5">
    <location>
        <begin position="56"/>
        <end position="256"/>
    </location>
</feature>
<name>A0A8C0ZSJ8_CASCN</name>
<dbReference type="PANTHER" id="PTHR20929">
    <property type="entry name" value="LUNG ADENOMA SUSCEPTIBILITY 1-RELATED"/>
    <property type="match status" value="1"/>
</dbReference>
<evidence type="ECO:0000259" key="5">
    <source>
        <dbReference type="Pfam" id="PF15927"/>
    </source>
</evidence>
<accession>A0A8C0ZSJ8</accession>
<feature type="region of interest" description="Disordered" evidence="4">
    <location>
        <begin position="306"/>
        <end position="359"/>
    </location>
</feature>
<feature type="coiled-coil region" evidence="3">
    <location>
        <begin position="41"/>
        <end position="79"/>
    </location>
</feature>
<dbReference type="Ensembl" id="ENSCCNT00000019735.1">
    <property type="protein sequence ID" value="ENSCCNP00000015098.1"/>
    <property type="gene ID" value="ENSCCNG00000015175.1"/>
</dbReference>
<evidence type="ECO:0000313" key="6">
    <source>
        <dbReference type="Ensembl" id="ENSCCNP00000015098.1"/>
    </source>
</evidence>
<proteinExistence type="inferred from homology"/>
<dbReference type="PRINTS" id="PR02043">
    <property type="entry name" value="CANCERSCCP1"/>
</dbReference>
<comment type="similarity">
    <text evidence="1">Belongs to the DNAI7 family.</text>
</comment>
<sequence length="706" mass="81929">MHERLVSWNKKGFHNCSLRRRDFKLQPFTCGFKSDSKKKKISKAERLRLLQEEEERRLREEEEARLKFEKEQQERLEIERIEREKWFQLEEKHLERRNQELEELYLLEGCFSEAEKLKRDTRSLSQWKHYTECDGSPDPSVTQEMNTFISLWKEEATETFEAVMEKSKLVLSLIEKLKLILLEAPPCDLESKNIIQYQRSILQLQELLHLKFNVATEILLRQASTLADLDSGNMEKVIQDENVTLYLWANLKKNPKYKSIRFSDTQIGFEIPRILATSDIALRLLHTRYDHVTPLCPVLIPAEEPVPPEPEVVPEVMGNPEEAVDQKDLVDQEESKEGEGEPGSTQEEEVKEEPRSAEELRVGTSVTGLISFPSQYKTVVICLEAFLIENATEKPYILDDTEVDLWQFTTLGGVYHLDVLELPPLCKPVKGWMIVELLKEGLQKFAYPPETTEDMEAENVFPPIEVSLKIHDNVVFFEDPMVVRWDDEGKRWRSNGIANVYYRPEERIVTFNLEAFGPVTLIQDTHINMPYQSWELRPLDVNRVLLTVTTVFTELQIQIKENLCMLASIKLKTQEHISALEGKWMAPIPFIIALKKAGLNVFPTGHSHFYVITNNKVKEQLTEEPATPDWVLLMFSGDRAQSLKISEESEVFSESVKEETQFHSTLYHMVKEFASEEAMERTRGAACQFVDSVCYMLLSTRVLSYS</sequence>
<reference evidence="6" key="1">
    <citation type="submission" date="2023-09" db="UniProtKB">
        <authorList>
            <consortium name="Ensembl"/>
        </authorList>
    </citation>
    <scope>IDENTIFICATION</scope>
</reference>
<dbReference type="AlphaFoldDB" id="A0A8C0ZSJ8"/>
<keyword evidence="3" id="KW-0175">Coiled coil</keyword>
<evidence type="ECO:0000256" key="3">
    <source>
        <dbReference type="SAM" id="Coils"/>
    </source>
</evidence>
<dbReference type="GO" id="GO:0005930">
    <property type="term" value="C:axoneme"/>
    <property type="evidence" value="ECO:0007669"/>
    <property type="project" value="TreeGrafter"/>
</dbReference>
<dbReference type="InterPro" id="IPR031826">
    <property type="entry name" value="IC97/Casc1_N"/>
</dbReference>
<dbReference type="Pfam" id="PF15927">
    <property type="entry name" value="Casc1_N"/>
    <property type="match status" value="1"/>
</dbReference>
<feature type="compositionally biased region" description="Basic and acidic residues" evidence="4">
    <location>
        <begin position="324"/>
        <end position="339"/>
    </location>
</feature>
<organism evidence="6">
    <name type="scientific">Castor canadensis</name>
    <name type="common">American beaver</name>
    <dbReference type="NCBI Taxonomy" id="51338"/>
    <lineage>
        <taxon>Eukaryota</taxon>
        <taxon>Metazoa</taxon>
        <taxon>Chordata</taxon>
        <taxon>Craniata</taxon>
        <taxon>Vertebrata</taxon>
        <taxon>Euteleostomi</taxon>
        <taxon>Mammalia</taxon>
        <taxon>Eutheria</taxon>
        <taxon>Euarchontoglires</taxon>
        <taxon>Glires</taxon>
        <taxon>Rodentia</taxon>
        <taxon>Castorimorpha</taxon>
        <taxon>Castoridae</taxon>
        <taxon>Castor</taxon>
    </lineage>
</organism>
<evidence type="ECO:0000256" key="2">
    <source>
        <dbReference type="ARBA" id="ARBA00024414"/>
    </source>
</evidence>
<dbReference type="GO" id="GO:0048487">
    <property type="term" value="F:beta-tubulin binding"/>
    <property type="evidence" value="ECO:0007669"/>
    <property type="project" value="TreeGrafter"/>
</dbReference>
<dbReference type="InterPro" id="IPR023247">
    <property type="entry name" value="IC97/Dnai7-like"/>
</dbReference>
<dbReference type="PANTHER" id="PTHR20929:SF11">
    <property type="entry name" value="DYNEIN AXONEMAL INTERMEDIATE CHAIN 7"/>
    <property type="match status" value="1"/>
</dbReference>